<dbReference type="InterPro" id="IPR006104">
    <property type="entry name" value="Glyco_hydro_2_N"/>
</dbReference>
<dbReference type="Pfam" id="PF02836">
    <property type="entry name" value="Glyco_hydro_2_C"/>
    <property type="match status" value="1"/>
</dbReference>
<gene>
    <name evidence="8" type="ORF">PEDI_49720</name>
</gene>
<dbReference type="GO" id="GO:0005975">
    <property type="term" value="P:carbohydrate metabolic process"/>
    <property type="evidence" value="ECO:0007669"/>
    <property type="project" value="InterPro"/>
</dbReference>
<feature type="domain" description="Glycoside hydrolase family 2 catalytic" evidence="6">
    <location>
        <begin position="303"/>
        <end position="591"/>
    </location>
</feature>
<dbReference type="SUPFAM" id="SSF49303">
    <property type="entry name" value="beta-Galactosidase/glucuronidase domain"/>
    <property type="match status" value="1"/>
</dbReference>
<dbReference type="Gene3D" id="3.20.20.80">
    <property type="entry name" value="Glycosidases"/>
    <property type="match status" value="1"/>
</dbReference>
<dbReference type="InterPro" id="IPR051913">
    <property type="entry name" value="GH2_Domain-Containing"/>
</dbReference>
<protein>
    <submittedName>
        <fullName evidence="8">Beta-galactosidase</fullName>
    </submittedName>
</protein>
<evidence type="ECO:0000259" key="6">
    <source>
        <dbReference type="Pfam" id="PF02836"/>
    </source>
</evidence>
<evidence type="ECO:0000259" key="7">
    <source>
        <dbReference type="Pfam" id="PF02837"/>
    </source>
</evidence>
<evidence type="ECO:0000256" key="3">
    <source>
        <dbReference type="ARBA" id="ARBA00023295"/>
    </source>
</evidence>
<dbReference type="GO" id="GO:0004553">
    <property type="term" value="F:hydrolase activity, hydrolyzing O-glycosyl compounds"/>
    <property type="evidence" value="ECO:0007669"/>
    <property type="project" value="InterPro"/>
</dbReference>
<reference evidence="8 9" key="1">
    <citation type="submission" date="2021-12" db="EMBL/GenBank/DDBJ databases">
        <title>Genome sequencing of bacteria with rrn-lacking chromosome and rrn-plasmid.</title>
        <authorList>
            <person name="Anda M."/>
            <person name="Iwasaki W."/>
        </authorList>
    </citation>
    <scope>NUCLEOTIDE SEQUENCE [LARGE SCALE GENOMIC DNA]</scope>
    <source>
        <strain evidence="8 9">NBRC 15940</strain>
    </source>
</reference>
<dbReference type="Gene3D" id="2.60.120.260">
    <property type="entry name" value="Galactose-binding domain-like"/>
    <property type="match status" value="1"/>
</dbReference>
<dbReference type="SUPFAM" id="SSF49785">
    <property type="entry name" value="Galactose-binding domain-like"/>
    <property type="match status" value="1"/>
</dbReference>
<keyword evidence="4" id="KW-0732">Signal</keyword>
<dbReference type="InterPro" id="IPR006102">
    <property type="entry name" value="Ig-like_GH2"/>
</dbReference>
<dbReference type="Pfam" id="PF00703">
    <property type="entry name" value="Glyco_hydro_2"/>
    <property type="match status" value="1"/>
</dbReference>
<keyword evidence="2" id="KW-0378">Hydrolase</keyword>
<evidence type="ECO:0000256" key="2">
    <source>
        <dbReference type="ARBA" id="ARBA00022801"/>
    </source>
</evidence>
<feature type="domain" description="Glycosyl hydrolases family 2 sugar binding" evidence="7">
    <location>
        <begin position="74"/>
        <end position="180"/>
    </location>
</feature>
<dbReference type="PANTHER" id="PTHR42732:SF1">
    <property type="entry name" value="BETA-MANNOSIDASE"/>
    <property type="match status" value="1"/>
</dbReference>
<feature type="chain" id="PRO_5042921707" evidence="4">
    <location>
        <begin position="21"/>
        <end position="690"/>
    </location>
</feature>
<dbReference type="EMBL" id="BQKE01000005">
    <property type="protein sequence ID" value="GJM64420.1"/>
    <property type="molecule type" value="Genomic_DNA"/>
</dbReference>
<evidence type="ECO:0000256" key="1">
    <source>
        <dbReference type="ARBA" id="ARBA00007401"/>
    </source>
</evidence>
<accession>A0AAN5ALW5</accession>
<comment type="similarity">
    <text evidence="1">Belongs to the glycosyl hydrolase 2 family.</text>
</comment>
<comment type="caution">
    <text evidence="8">The sequence shown here is derived from an EMBL/GenBank/DDBJ whole genome shotgun (WGS) entry which is preliminary data.</text>
</comment>
<organism evidence="8 9">
    <name type="scientific">Persicobacter diffluens</name>
    <dbReference type="NCBI Taxonomy" id="981"/>
    <lineage>
        <taxon>Bacteria</taxon>
        <taxon>Pseudomonadati</taxon>
        <taxon>Bacteroidota</taxon>
        <taxon>Cytophagia</taxon>
        <taxon>Cytophagales</taxon>
        <taxon>Persicobacteraceae</taxon>
        <taxon>Persicobacter</taxon>
    </lineage>
</organism>
<dbReference type="AlphaFoldDB" id="A0AAN5ALW5"/>
<feature type="signal peptide" evidence="4">
    <location>
        <begin position="1"/>
        <end position="20"/>
    </location>
</feature>
<dbReference type="InterPro" id="IPR006101">
    <property type="entry name" value="Glyco_hydro_2"/>
</dbReference>
<name>A0AAN5ALW5_9BACT</name>
<evidence type="ECO:0000256" key="4">
    <source>
        <dbReference type="SAM" id="SignalP"/>
    </source>
</evidence>
<evidence type="ECO:0000313" key="9">
    <source>
        <dbReference type="Proteomes" id="UP001310022"/>
    </source>
</evidence>
<dbReference type="InterPro" id="IPR017853">
    <property type="entry name" value="GH"/>
</dbReference>
<keyword evidence="3" id="KW-0326">Glycosidase</keyword>
<dbReference type="InterPro" id="IPR013783">
    <property type="entry name" value="Ig-like_fold"/>
</dbReference>
<dbReference type="Proteomes" id="UP001310022">
    <property type="component" value="Unassembled WGS sequence"/>
</dbReference>
<feature type="domain" description="Glycoside hydrolase family 2 immunoglobulin-like beta-sandwich" evidence="5">
    <location>
        <begin position="194"/>
        <end position="296"/>
    </location>
</feature>
<dbReference type="PRINTS" id="PR00132">
    <property type="entry name" value="GLHYDRLASE2"/>
</dbReference>
<evidence type="ECO:0000259" key="5">
    <source>
        <dbReference type="Pfam" id="PF00703"/>
    </source>
</evidence>
<sequence length="690" mass="78768">MRQLFFLALVILGFSLSAKADSPPFLQNRKQVNLKTWQFKKGDVYGGHWTNLSTNSWEGIEVPHTFNMDAIDGIGYYQGVVWYRKNITNADFVPGERIFIRFEGVGQEAQLYLNGQEVGRHSGSYGAFSFELTNLWQFDGENILSLKVDNSLSFSTIPTSNFLFNAYGGVYRPVALFSTPKDCVSPLYFGASGVFVEAKQVSQKAAQLEIRSHLLLSDHQNPLTLSIKILDPKGQVVAAKNQQIQASAGEKMQAMNFEIAQPELWHGKQNPALYKAEVELISGNSRDRVLQPFGIRHIEVDANKGLLLNGEPYRVNGVCRHQEWEQNANALTNAQHETDVELINEMGATGLRLAHYQQADYVYQLADESGLIVWAEIPFVHTWTGREHDNAQQQLKELILQNYNHPSICFWGLWNEVRANGDPNAPCVELTQALNALAHSLDPSRPTTSASDREVTAPMSRITDLQGWNKYYGWYYTEYEELGQWLEETHRQYPDLKISVSEYGAGGNIAQQDLTKLEKPVGRYFPEQEQTICHELSWAAIRDKDYVWGSFVWNMFDFGVNDWYRGGKDHRNHKGLVTFDRKEKKDAFYFYKANWSTEPVLHLVEKRNNWRSDAITTIKVYSNFSEKVTLYLNGKAFAKGSPDDLQRLEWKNVPLQEGENHILVKLKHKGEYFQDEMVITKGSKFAVLGD</sequence>
<dbReference type="SUPFAM" id="SSF51445">
    <property type="entry name" value="(Trans)glycosidases"/>
    <property type="match status" value="1"/>
</dbReference>
<dbReference type="InterPro" id="IPR036156">
    <property type="entry name" value="Beta-gal/glucu_dom_sf"/>
</dbReference>
<dbReference type="Gene3D" id="2.60.40.10">
    <property type="entry name" value="Immunoglobulins"/>
    <property type="match status" value="2"/>
</dbReference>
<dbReference type="PANTHER" id="PTHR42732">
    <property type="entry name" value="BETA-GALACTOSIDASE"/>
    <property type="match status" value="1"/>
</dbReference>
<dbReference type="Pfam" id="PF02837">
    <property type="entry name" value="Glyco_hydro_2_N"/>
    <property type="match status" value="1"/>
</dbReference>
<dbReference type="InterPro" id="IPR008979">
    <property type="entry name" value="Galactose-bd-like_sf"/>
</dbReference>
<dbReference type="InterPro" id="IPR006103">
    <property type="entry name" value="Glyco_hydro_2_cat"/>
</dbReference>
<dbReference type="RefSeq" id="WP_338239485.1">
    <property type="nucleotide sequence ID" value="NZ_BQKE01000005.1"/>
</dbReference>
<evidence type="ECO:0000313" key="8">
    <source>
        <dbReference type="EMBL" id="GJM64420.1"/>
    </source>
</evidence>
<proteinExistence type="inferred from homology"/>
<keyword evidence="9" id="KW-1185">Reference proteome</keyword>